<keyword evidence="3" id="KW-1185">Reference proteome</keyword>
<organism evidence="2 3">
    <name type="scientific">Chryseobacterium caseinilyticum</name>
    <dbReference type="NCBI Taxonomy" id="2771428"/>
    <lineage>
        <taxon>Bacteria</taxon>
        <taxon>Pseudomonadati</taxon>
        <taxon>Bacteroidota</taxon>
        <taxon>Flavobacteriia</taxon>
        <taxon>Flavobacteriales</taxon>
        <taxon>Weeksellaceae</taxon>
        <taxon>Chryseobacterium group</taxon>
        <taxon>Chryseobacterium</taxon>
    </lineage>
</organism>
<gene>
    <name evidence="2" type="ORF">IC610_02770</name>
</gene>
<evidence type="ECO:0008006" key="4">
    <source>
        <dbReference type="Google" id="ProtNLM"/>
    </source>
</evidence>
<evidence type="ECO:0000313" key="2">
    <source>
        <dbReference type="EMBL" id="MBD8081341.1"/>
    </source>
</evidence>
<name>A0ABR8Z988_9FLAO</name>
<dbReference type="RefSeq" id="WP_191735132.1">
    <property type="nucleotide sequence ID" value="NZ_JACYFS010000001.1"/>
</dbReference>
<feature type="transmembrane region" description="Helical" evidence="1">
    <location>
        <begin position="63"/>
        <end position="84"/>
    </location>
</feature>
<accession>A0ABR8Z988</accession>
<protein>
    <recommendedName>
        <fullName evidence="4">Phage holin family protein</fullName>
    </recommendedName>
</protein>
<dbReference type="Proteomes" id="UP000637299">
    <property type="component" value="Unassembled WGS sequence"/>
</dbReference>
<feature type="transmembrane region" description="Helical" evidence="1">
    <location>
        <begin position="30"/>
        <end position="57"/>
    </location>
</feature>
<keyword evidence="1" id="KW-1133">Transmembrane helix</keyword>
<keyword evidence="1" id="KW-0472">Membrane</keyword>
<reference evidence="2 3" key="1">
    <citation type="submission" date="2020-09" db="EMBL/GenBank/DDBJ databases">
        <title>Genome seq and assembly of Chryseobacterium sp.</title>
        <authorList>
            <person name="Chhetri G."/>
        </authorList>
    </citation>
    <scope>NUCLEOTIDE SEQUENCE [LARGE SCALE GENOMIC DNA]</scope>
    <source>
        <strain evidence="2 3">GCR10</strain>
    </source>
</reference>
<evidence type="ECO:0000256" key="1">
    <source>
        <dbReference type="SAM" id="Phobius"/>
    </source>
</evidence>
<comment type="caution">
    <text evidence="2">The sequence shown here is derived from an EMBL/GenBank/DDBJ whole genome shotgun (WGS) entry which is preliminary data.</text>
</comment>
<keyword evidence="1" id="KW-0812">Transmembrane</keyword>
<proteinExistence type="predicted"/>
<sequence length="102" mass="11408">MVETLKEYATKRLDLIKIQATEKTSISAGIIAYLIIFLIAFAFFIILFNFGLAYLIGKALDNTAYGFLIVAAFYVVLMMAVAVLKKKIVNIIADKVVQFINH</sequence>
<evidence type="ECO:0000313" key="3">
    <source>
        <dbReference type="Proteomes" id="UP000637299"/>
    </source>
</evidence>
<dbReference type="EMBL" id="JACYFS010000001">
    <property type="protein sequence ID" value="MBD8081341.1"/>
    <property type="molecule type" value="Genomic_DNA"/>
</dbReference>